<protein>
    <submittedName>
        <fullName evidence="2">Protein OPAQUE10</fullName>
    </submittedName>
</protein>
<feature type="compositionally biased region" description="Polar residues" evidence="1">
    <location>
        <begin position="326"/>
        <end position="340"/>
    </location>
</feature>
<dbReference type="AlphaFoldDB" id="A0AAE1WID1"/>
<keyword evidence="3" id="KW-1185">Reference proteome</keyword>
<dbReference type="GO" id="GO:0008093">
    <property type="term" value="F:cytoskeletal anchor activity"/>
    <property type="evidence" value="ECO:0007669"/>
    <property type="project" value="TreeGrafter"/>
</dbReference>
<dbReference type="InterPro" id="IPR036872">
    <property type="entry name" value="CH_dom_sf"/>
</dbReference>
<dbReference type="SUPFAM" id="SSF47576">
    <property type="entry name" value="Calponin-homology domain, CH-domain"/>
    <property type="match status" value="1"/>
</dbReference>
<evidence type="ECO:0000313" key="2">
    <source>
        <dbReference type="EMBL" id="KAK4393717.1"/>
    </source>
</evidence>
<feature type="compositionally biased region" description="Low complexity" evidence="1">
    <location>
        <begin position="238"/>
        <end position="249"/>
    </location>
</feature>
<sequence>MIDSSPSSAESSFRELDEVFLQTQTRIWLGEVLNARFDEELHISDLLQDGDTKILVSRKWEDTYGFYHLTIVFLDSRIEFWWNGNFNVIMGPSSKAFMGIPQVKLSWTYCGYDQFEVSKVVWNSLLTKCMELRHLRHKYGPFGSKKSSGRYRPYSNVDSFLKICKILGLSGIDLFSPSDVVEKKNVRKVCICIRALSKKARSKQLSVPDFDMVINSVAMPTDMVGVIRRSLESSQCTLSSSSSYSSRKGSQMKLKQKNLHAPSNRDDDSSSEDSDEAESRYMGEISFSSAGKFDYADGVNSDLENSPESDVKCRYTDELKHRQRKSASLSKTVRSASPQDRMNDHELDQMSSCGIISKKKLNHGVSHVNNEERRNISNINFTLENDDSVVGDSSCVDVGESNYISDYLAFSDLMVHATDGSNPGTLDGENNLFDFFLNVDSQGLTSDKRSFQNGSQRKFSEDEEMEVSSTTSMSSILGRLLNLEFDDQFDEDDSLSTNVYSFDSKEHEAEKHYKDSFALSEPPKMETFETQSDTMPFDSPAAQPEMAPSSSTKCDPTSQNEFELSGIESLQGESHDIQISNLGIDLTLEKESETSRTTVLGPDSDLLQFGDNHISVVTSDHLKFSCNNESVEESERSSKQLENINARGFTTQNTPLVVSDVCKSVSDNNPCLPVKDTNGAHVVNSTQDNITSAAENHSQDKRENSLNILAESIPDGRKGANSQLPPVKPDRKPLLKTVVKGTAIAGVLFLLLHIGRKSKGNNAEETKQYAQVSRYSGSKSSSTKQRTGSVGKGIYPTEKIKL</sequence>
<gene>
    <name evidence="2" type="ORF">Sango_1842500</name>
</gene>
<feature type="region of interest" description="Disordered" evidence="1">
    <location>
        <begin position="760"/>
        <end position="802"/>
    </location>
</feature>
<organism evidence="2 3">
    <name type="scientific">Sesamum angolense</name>
    <dbReference type="NCBI Taxonomy" id="2727404"/>
    <lineage>
        <taxon>Eukaryota</taxon>
        <taxon>Viridiplantae</taxon>
        <taxon>Streptophyta</taxon>
        <taxon>Embryophyta</taxon>
        <taxon>Tracheophyta</taxon>
        <taxon>Spermatophyta</taxon>
        <taxon>Magnoliopsida</taxon>
        <taxon>eudicotyledons</taxon>
        <taxon>Gunneridae</taxon>
        <taxon>Pentapetalae</taxon>
        <taxon>asterids</taxon>
        <taxon>lamiids</taxon>
        <taxon>Lamiales</taxon>
        <taxon>Pedaliaceae</taxon>
        <taxon>Sesamum</taxon>
    </lineage>
</organism>
<dbReference type="Proteomes" id="UP001289374">
    <property type="component" value="Unassembled WGS sequence"/>
</dbReference>
<accession>A0AAE1WID1</accession>
<feature type="region of interest" description="Disordered" evidence="1">
    <location>
        <begin position="238"/>
        <end position="280"/>
    </location>
</feature>
<evidence type="ECO:0000313" key="3">
    <source>
        <dbReference type="Proteomes" id="UP001289374"/>
    </source>
</evidence>
<reference evidence="2" key="1">
    <citation type="submission" date="2020-06" db="EMBL/GenBank/DDBJ databases">
        <authorList>
            <person name="Li T."/>
            <person name="Hu X."/>
            <person name="Zhang T."/>
            <person name="Song X."/>
            <person name="Zhang H."/>
            <person name="Dai N."/>
            <person name="Sheng W."/>
            <person name="Hou X."/>
            <person name="Wei L."/>
        </authorList>
    </citation>
    <scope>NUCLEOTIDE SEQUENCE</scope>
    <source>
        <strain evidence="2">K16</strain>
        <tissue evidence="2">Leaf</tissue>
    </source>
</reference>
<evidence type="ECO:0000256" key="1">
    <source>
        <dbReference type="SAM" id="MobiDB-lite"/>
    </source>
</evidence>
<dbReference type="PANTHER" id="PTHR46756:SF18">
    <property type="entry name" value="GAS2-LIKE PROTEIN PICKLED EGGS"/>
    <property type="match status" value="1"/>
</dbReference>
<dbReference type="Gene3D" id="1.10.418.10">
    <property type="entry name" value="Calponin-like domain"/>
    <property type="match status" value="1"/>
</dbReference>
<comment type="caution">
    <text evidence="2">The sequence shown here is derived from an EMBL/GenBank/DDBJ whole genome shotgun (WGS) entry which is preliminary data.</text>
</comment>
<dbReference type="PANTHER" id="PTHR46756">
    <property type="entry name" value="TRANSGELIN"/>
    <property type="match status" value="1"/>
</dbReference>
<feature type="compositionally biased region" description="Polar residues" evidence="1">
    <location>
        <begin position="548"/>
        <end position="559"/>
    </location>
</feature>
<dbReference type="GO" id="GO:0051764">
    <property type="term" value="P:actin crosslink formation"/>
    <property type="evidence" value="ECO:0007669"/>
    <property type="project" value="TreeGrafter"/>
</dbReference>
<reference evidence="2" key="2">
    <citation type="journal article" date="2024" name="Plant">
        <title>Genomic evolution and insights into agronomic trait innovations of Sesamum species.</title>
        <authorList>
            <person name="Miao H."/>
            <person name="Wang L."/>
            <person name="Qu L."/>
            <person name="Liu H."/>
            <person name="Sun Y."/>
            <person name="Le M."/>
            <person name="Wang Q."/>
            <person name="Wei S."/>
            <person name="Zheng Y."/>
            <person name="Lin W."/>
            <person name="Duan Y."/>
            <person name="Cao H."/>
            <person name="Xiong S."/>
            <person name="Wang X."/>
            <person name="Wei L."/>
            <person name="Li C."/>
            <person name="Ma Q."/>
            <person name="Ju M."/>
            <person name="Zhao R."/>
            <person name="Li G."/>
            <person name="Mu C."/>
            <person name="Tian Q."/>
            <person name="Mei H."/>
            <person name="Zhang T."/>
            <person name="Gao T."/>
            <person name="Zhang H."/>
        </authorList>
    </citation>
    <scope>NUCLEOTIDE SEQUENCE</scope>
    <source>
        <strain evidence="2">K16</strain>
    </source>
</reference>
<proteinExistence type="predicted"/>
<dbReference type="GO" id="GO:0005884">
    <property type="term" value="C:actin filament"/>
    <property type="evidence" value="ECO:0007669"/>
    <property type="project" value="TreeGrafter"/>
</dbReference>
<feature type="region of interest" description="Disordered" evidence="1">
    <location>
        <begin position="317"/>
        <end position="345"/>
    </location>
</feature>
<feature type="region of interest" description="Disordered" evidence="1">
    <location>
        <begin position="538"/>
        <end position="559"/>
    </location>
</feature>
<dbReference type="GO" id="GO:0051015">
    <property type="term" value="F:actin filament binding"/>
    <property type="evidence" value="ECO:0007669"/>
    <property type="project" value="TreeGrafter"/>
</dbReference>
<dbReference type="CDD" id="cd00014">
    <property type="entry name" value="CH_SF"/>
    <property type="match status" value="1"/>
</dbReference>
<feature type="compositionally biased region" description="Low complexity" evidence="1">
    <location>
        <begin position="773"/>
        <end position="789"/>
    </location>
</feature>
<name>A0AAE1WID1_9LAMI</name>
<dbReference type="EMBL" id="JACGWL010000010">
    <property type="protein sequence ID" value="KAK4393717.1"/>
    <property type="molecule type" value="Genomic_DNA"/>
</dbReference>